<keyword evidence="7" id="KW-1185">Reference proteome</keyword>
<dbReference type="Pfam" id="PF08577">
    <property type="entry name" value="PI31_Prot_C"/>
    <property type="match status" value="1"/>
</dbReference>
<dbReference type="GO" id="GO:0070628">
    <property type="term" value="F:proteasome binding"/>
    <property type="evidence" value="ECO:0007669"/>
    <property type="project" value="InterPro"/>
</dbReference>
<feature type="region of interest" description="Disordered" evidence="4">
    <location>
        <begin position="114"/>
        <end position="196"/>
    </location>
</feature>
<comment type="similarity">
    <text evidence="2">Belongs to the proteasome inhibitor PI31 family.</text>
</comment>
<comment type="subcellular location">
    <subcellularLocation>
        <location evidence="1">Cytoplasm</location>
    </subcellularLocation>
</comment>
<dbReference type="GO" id="GO:0004866">
    <property type="term" value="F:endopeptidase inhibitor activity"/>
    <property type="evidence" value="ECO:0007669"/>
    <property type="project" value="InterPro"/>
</dbReference>
<dbReference type="EMBL" id="KE651168">
    <property type="protein sequence ID" value="EEB09429.1"/>
    <property type="molecule type" value="Genomic_DNA"/>
</dbReference>
<dbReference type="PANTHER" id="PTHR13266">
    <property type="entry name" value="PROTEASOME INHIBITOR"/>
    <property type="match status" value="1"/>
</dbReference>
<gene>
    <name evidence="6" type="ORF">SJAG_04633</name>
</gene>
<dbReference type="VEuPathDB" id="FungiDB:SJAG_04633"/>
<accession>B6K7C5</accession>
<evidence type="ECO:0000256" key="4">
    <source>
        <dbReference type="SAM" id="MobiDB-lite"/>
    </source>
</evidence>
<organism evidence="6 7">
    <name type="scientific">Schizosaccharomyces japonicus (strain yFS275 / FY16936)</name>
    <name type="common">Fission yeast</name>
    <dbReference type="NCBI Taxonomy" id="402676"/>
    <lineage>
        <taxon>Eukaryota</taxon>
        <taxon>Fungi</taxon>
        <taxon>Dikarya</taxon>
        <taxon>Ascomycota</taxon>
        <taxon>Taphrinomycotina</taxon>
        <taxon>Schizosaccharomycetes</taxon>
        <taxon>Schizosaccharomycetales</taxon>
        <taxon>Schizosaccharomycetaceae</taxon>
        <taxon>Schizosaccharomyces</taxon>
    </lineage>
</organism>
<dbReference type="Proteomes" id="UP000001744">
    <property type="component" value="Unassembled WGS sequence"/>
</dbReference>
<dbReference type="STRING" id="402676.B6K7C5"/>
<name>B6K7C5_SCHJY</name>
<dbReference type="JaponicusDB" id="SJAG_04633"/>
<dbReference type="HOGENOM" id="CLU_1027307_0_0_1"/>
<dbReference type="GO" id="GO:0000502">
    <property type="term" value="C:proteasome complex"/>
    <property type="evidence" value="ECO:0007669"/>
    <property type="project" value="UniProtKB-KW"/>
</dbReference>
<dbReference type="GeneID" id="7049788"/>
<evidence type="ECO:0000259" key="5">
    <source>
        <dbReference type="Pfam" id="PF08577"/>
    </source>
</evidence>
<dbReference type="OMA" id="HPIFHPE"/>
<dbReference type="InterPro" id="IPR045128">
    <property type="entry name" value="PI31-like"/>
</dbReference>
<feature type="region of interest" description="Disordered" evidence="4">
    <location>
        <begin position="222"/>
        <end position="289"/>
    </location>
</feature>
<dbReference type="AlphaFoldDB" id="B6K7C5"/>
<keyword evidence="3" id="KW-0963">Cytoplasm</keyword>
<dbReference type="OrthoDB" id="68090at2759"/>
<sequence length="289" mass="31545">MGDIETDFMKKFHNSALSLGAKFEYCELIDGTRLSELQKDAYSNETLCYSVHSHKLRFRLLQFDGWFFCLGSNLQLDRAASSVFDRKSFDDGLWDISDLFSRLTETGLNVESSTVTSSVRARSTTSAAPHANINDGERHTPSSTSPFSSGIRVGDDPSLRFGLPPGGTRSSRFPAIGSDDLNPAGTNAHTPSNDGGMFPTAAHPIFQGPIIGDPVLMGGERNPINGQFHPSPGLVRPPGARYDPTGPNDPFASGTDERHRRDPPRRNMRLPGEPDNDELMPPGADSMFF</sequence>
<keyword evidence="6" id="KW-0647">Proteasome</keyword>
<evidence type="ECO:0000313" key="6">
    <source>
        <dbReference type="EMBL" id="EEB09429.1"/>
    </source>
</evidence>
<feature type="compositionally biased region" description="Polar residues" evidence="4">
    <location>
        <begin position="184"/>
        <end position="193"/>
    </location>
</feature>
<dbReference type="eggNOG" id="ENOG502RZMJ">
    <property type="taxonomic scope" value="Eukaryota"/>
</dbReference>
<protein>
    <submittedName>
        <fullName evidence="6">PI31 proteasome regulator</fullName>
    </submittedName>
</protein>
<feature type="compositionally biased region" description="Low complexity" evidence="4">
    <location>
        <begin position="114"/>
        <end position="128"/>
    </location>
</feature>
<reference evidence="6 7" key="1">
    <citation type="journal article" date="2011" name="Science">
        <title>Comparative functional genomics of the fission yeasts.</title>
        <authorList>
            <person name="Rhind N."/>
            <person name="Chen Z."/>
            <person name="Yassour M."/>
            <person name="Thompson D.A."/>
            <person name="Haas B.J."/>
            <person name="Habib N."/>
            <person name="Wapinski I."/>
            <person name="Roy S."/>
            <person name="Lin M.F."/>
            <person name="Heiman D.I."/>
            <person name="Young S.K."/>
            <person name="Furuya K."/>
            <person name="Guo Y."/>
            <person name="Pidoux A."/>
            <person name="Chen H.M."/>
            <person name="Robbertse B."/>
            <person name="Goldberg J.M."/>
            <person name="Aoki K."/>
            <person name="Bayne E.H."/>
            <person name="Berlin A.M."/>
            <person name="Desjardins C.A."/>
            <person name="Dobbs E."/>
            <person name="Dukaj L."/>
            <person name="Fan L."/>
            <person name="FitzGerald M.G."/>
            <person name="French C."/>
            <person name="Gujja S."/>
            <person name="Hansen K."/>
            <person name="Keifenheim D."/>
            <person name="Levin J.Z."/>
            <person name="Mosher R.A."/>
            <person name="Mueller C.A."/>
            <person name="Pfiffner J."/>
            <person name="Priest M."/>
            <person name="Russ C."/>
            <person name="Smialowska A."/>
            <person name="Swoboda P."/>
            <person name="Sykes S.M."/>
            <person name="Vaughn M."/>
            <person name="Vengrova S."/>
            <person name="Yoder R."/>
            <person name="Zeng Q."/>
            <person name="Allshire R."/>
            <person name="Baulcombe D."/>
            <person name="Birren B.W."/>
            <person name="Brown W."/>
            <person name="Ekwall K."/>
            <person name="Kellis M."/>
            <person name="Leatherwood J."/>
            <person name="Levin H."/>
            <person name="Margalit H."/>
            <person name="Martienssen R."/>
            <person name="Nieduszynski C.A."/>
            <person name="Spatafora J.W."/>
            <person name="Friedman N."/>
            <person name="Dalgaard J.Z."/>
            <person name="Baumann P."/>
            <person name="Niki H."/>
            <person name="Regev A."/>
            <person name="Nusbaum C."/>
        </authorList>
    </citation>
    <scope>NUCLEOTIDE SEQUENCE [LARGE SCALE GENOMIC DNA]</scope>
    <source>
        <strain evidence="7">yFS275 / FY16936</strain>
    </source>
</reference>
<evidence type="ECO:0000256" key="2">
    <source>
        <dbReference type="ARBA" id="ARBA00006405"/>
    </source>
</evidence>
<proteinExistence type="inferred from homology"/>
<evidence type="ECO:0000256" key="1">
    <source>
        <dbReference type="ARBA" id="ARBA00004496"/>
    </source>
</evidence>
<dbReference type="PANTHER" id="PTHR13266:SF1">
    <property type="entry name" value="PROTEASOME INHIBITOR PI31 SUBUNIT"/>
    <property type="match status" value="1"/>
</dbReference>
<feature type="domain" description="PI31 proteasome regulator C-terminal" evidence="5">
    <location>
        <begin position="176"/>
        <end position="247"/>
    </location>
</feature>
<dbReference type="GO" id="GO:0043161">
    <property type="term" value="P:proteasome-mediated ubiquitin-dependent protein catabolic process"/>
    <property type="evidence" value="ECO:0007669"/>
    <property type="project" value="InterPro"/>
</dbReference>
<dbReference type="InterPro" id="IPR013886">
    <property type="entry name" value="PI31_Prot_C"/>
</dbReference>
<dbReference type="RefSeq" id="XP_002175722.1">
    <property type="nucleotide sequence ID" value="XM_002175686.1"/>
</dbReference>
<evidence type="ECO:0000256" key="3">
    <source>
        <dbReference type="ARBA" id="ARBA00022490"/>
    </source>
</evidence>
<dbReference type="GO" id="GO:0005737">
    <property type="term" value="C:cytoplasm"/>
    <property type="evidence" value="ECO:0007669"/>
    <property type="project" value="UniProtKB-SubCell"/>
</dbReference>
<evidence type="ECO:0000313" key="7">
    <source>
        <dbReference type="Proteomes" id="UP000001744"/>
    </source>
</evidence>